<evidence type="ECO:0000313" key="3">
    <source>
        <dbReference type="Proteomes" id="UP000238274"/>
    </source>
</evidence>
<sequence>MTSNPDPDEVPLGDTSTAMTTDSEGSPDEVPVSDTSSTMVADDAETDADDDPERMAEMESLAAAIVAIASTPEEVDSQYSSLLCTSSNPDTCDTGIVAILLQRPLDYEGNRFTL</sequence>
<feature type="non-terminal residue" evidence="2">
    <location>
        <position position="114"/>
    </location>
</feature>
<reference evidence="3" key="2">
    <citation type="journal article" date="2018" name="BMC Genomics">
        <title>Genomic insights into host adaptation between the wheat stripe rust pathogen (Puccinia striiformis f. sp. tritici) and the barley stripe rust pathogen (Puccinia striiformis f. sp. hordei).</title>
        <authorList>
            <person name="Xia C."/>
            <person name="Wang M."/>
            <person name="Yin C."/>
            <person name="Cornejo O.E."/>
            <person name="Hulbert S.H."/>
            <person name="Chen X."/>
        </authorList>
    </citation>
    <scope>NUCLEOTIDE SEQUENCE [LARGE SCALE GENOMIC DNA]</scope>
    <source>
        <strain evidence="3">93TX-2</strain>
    </source>
</reference>
<feature type="compositionally biased region" description="Polar residues" evidence="1">
    <location>
        <begin position="14"/>
        <end position="24"/>
    </location>
</feature>
<reference evidence="2 3" key="1">
    <citation type="submission" date="2017-12" db="EMBL/GenBank/DDBJ databases">
        <title>Gene loss provides genomic basis for host adaptation in cereal stripe rust fungi.</title>
        <authorList>
            <person name="Xia C."/>
        </authorList>
    </citation>
    <scope>NUCLEOTIDE SEQUENCE [LARGE SCALE GENOMIC DNA]</scope>
    <source>
        <strain evidence="2 3">93TX-2</strain>
    </source>
</reference>
<name>A0A2S4WHU9_9BASI</name>
<feature type="compositionally biased region" description="Acidic residues" evidence="1">
    <location>
        <begin position="1"/>
        <end position="11"/>
    </location>
</feature>
<keyword evidence="3" id="KW-1185">Reference proteome</keyword>
<evidence type="ECO:0000256" key="1">
    <source>
        <dbReference type="SAM" id="MobiDB-lite"/>
    </source>
</evidence>
<comment type="caution">
    <text evidence="2">The sequence shown here is derived from an EMBL/GenBank/DDBJ whole genome shotgun (WGS) entry which is preliminary data.</text>
</comment>
<dbReference type="EMBL" id="PKSM01000021">
    <property type="protein sequence ID" value="POW21360.1"/>
    <property type="molecule type" value="Genomic_DNA"/>
</dbReference>
<protein>
    <submittedName>
        <fullName evidence="2">Uncharacterized protein</fullName>
    </submittedName>
</protein>
<reference evidence="3" key="3">
    <citation type="journal article" date="2018" name="Mol. Plant Microbe Interact.">
        <title>Genome sequence resources for the wheat stripe rust pathogen (Puccinia striiformis f. sp. tritici) and the barley stripe rust pathogen (Puccinia striiformis f. sp. hordei).</title>
        <authorList>
            <person name="Xia C."/>
            <person name="Wang M."/>
            <person name="Yin C."/>
            <person name="Cornejo O.E."/>
            <person name="Hulbert S.H."/>
            <person name="Chen X."/>
        </authorList>
    </citation>
    <scope>NUCLEOTIDE SEQUENCE [LARGE SCALE GENOMIC DNA]</scope>
    <source>
        <strain evidence="3">93TX-2</strain>
    </source>
</reference>
<feature type="region of interest" description="Disordered" evidence="1">
    <location>
        <begin position="1"/>
        <end position="52"/>
    </location>
</feature>
<dbReference type="VEuPathDB" id="FungiDB:PSTT_15040"/>
<feature type="compositionally biased region" description="Acidic residues" evidence="1">
    <location>
        <begin position="42"/>
        <end position="52"/>
    </location>
</feature>
<dbReference type="VEuPathDB" id="FungiDB:PSHT_02471"/>
<dbReference type="AlphaFoldDB" id="A0A2S4WHU9"/>
<evidence type="ECO:0000313" key="2">
    <source>
        <dbReference type="EMBL" id="POW21360.1"/>
    </source>
</evidence>
<proteinExistence type="predicted"/>
<accession>A0A2S4WHU9</accession>
<organism evidence="2 3">
    <name type="scientific">Puccinia striiformis</name>
    <dbReference type="NCBI Taxonomy" id="27350"/>
    <lineage>
        <taxon>Eukaryota</taxon>
        <taxon>Fungi</taxon>
        <taxon>Dikarya</taxon>
        <taxon>Basidiomycota</taxon>
        <taxon>Pucciniomycotina</taxon>
        <taxon>Pucciniomycetes</taxon>
        <taxon>Pucciniales</taxon>
        <taxon>Pucciniaceae</taxon>
        <taxon>Puccinia</taxon>
    </lineage>
</organism>
<gene>
    <name evidence="2" type="ORF">PSHT_02471</name>
</gene>
<dbReference type="Proteomes" id="UP000238274">
    <property type="component" value="Unassembled WGS sequence"/>
</dbReference>